<dbReference type="SUPFAM" id="SSF56436">
    <property type="entry name" value="C-type lectin-like"/>
    <property type="match status" value="1"/>
</dbReference>
<gene>
    <name evidence="3" type="ORF">Cvel_2930</name>
</gene>
<feature type="region of interest" description="Disordered" evidence="1">
    <location>
        <begin position="339"/>
        <end position="367"/>
    </location>
</feature>
<name>A0A0G4F7R0_9ALVE</name>
<sequence>MLHTEEHPDLALRVTTTPVLTSGDPLEKQKEIVKYFDDTFTVYEKLFDILARPQAFFMKAEPLRHPLIFYFGHTACFFVNKLVLGGFMKDRVDAEIETSCAVGVDEMSWDDLDESHYAWPNAVEAEETPERALEWVRRVKAYRAKVREEVGKLTRTAKPPQLPLQADDFWWVILMGIEHERIHLETSAVIMRRLPLSEVRQVMTDTETAFWGRCTKGIFGGDWEEASKMIPKNELKSVVLKSGGPTGSVSDVQSDGRGRVRQGRSWEESRFYGWDNEFGSVCLEISPFSASKYVVSHAEYFEFMRENGYRQKKYWTDEGWRWIREMRMDRPLFWICPDGRRDNSPGPQVTEAEERGEGAQTRDAKSLPSDGWRLRTFLEEIPLPWDWPVETNCLEAQAFCNWKADKIGVSLRLATAFEWKAMRDLAPFGDPSDWTSSPSSAEEKEKREVKGNVNLEAFASSCPVTLFQQVPEEEGGFFDVVGNVWQHTESHQDVFGGFKVHPLYDDFTTPTVDGKHNEIKGGCWISTGNEATADARYAFRRHFYQFAGIRYVHSQNPLGQFVHGVCAFEDDQNTADSLASLCSAPPSHLSALAASVGPGEVGAFANALRFPTLLSRHAWGEVNTAKERDGSVVEIGCGVGLSVVEFARLGAARAVGVDLTARDFQAGDRLVVQGRCRWAACEEGELVEYSEARLESVLQSEGEKGREGGGGSASADEIAKKILFVQNDACNLDVKKLGRHDVVVGSLRLFSAQVEGKDGGQPLLRDPSAFFSSLPLVCLPGAVVVLACPAVGLPFDVEREMGSRGFHLIEEPSQTVAVTRRSARVSEGTVVRVLKFALAPQSEILSRHETPTTPSEQREPQQEGDAWAVRSGGGSEEGDGEREAPVQYEEGKEKERSPLSAATRSPRTSGNGRMKKSGGEMAEKQEEGRKAAAAQLPSLNDFRQLASAGSTWPQTLASLCSALVSSADGNKEKDNEEEGAKTTVTLSVSAGALSSLRGAPAGSLPLFPADKSLSVNASTPNEEEKKPSAEEAQLKFLLQAEGFTVRRGKEKDEQKSNIVISALQLEASEDPERALRGALGQVAPGGFLLVASSYDWKDAVTSKEKRLGGVKKDGEDFTAEEALRDLLSRPSPSGQVPSCRQVPLADLLFREGTAWGKGGEGVCWRRRNSSTSTVAAAAGLPEGGEGEERFLSSLSSSAVSNKNGNAEGLETVHRPVPLQQMGSVVRPTGTSRGDGASLGLDFLRLRKGSYEEEEEENLDLQDDVLPARFFLDAPQLTAWQRLV</sequence>
<dbReference type="Gene3D" id="3.40.50.150">
    <property type="entry name" value="Vaccinia Virus protein VP39"/>
    <property type="match status" value="1"/>
</dbReference>
<feature type="domain" description="Sulfatase-modifying factor enzyme-like" evidence="2">
    <location>
        <begin position="258"/>
        <end position="550"/>
    </location>
</feature>
<dbReference type="InterPro" id="IPR042095">
    <property type="entry name" value="SUMF_sf"/>
</dbReference>
<feature type="compositionally biased region" description="Basic and acidic residues" evidence="1">
    <location>
        <begin position="917"/>
        <end position="930"/>
    </location>
</feature>
<dbReference type="InterPro" id="IPR051043">
    <property type="entry name" value="Sulfatase_Mod_Factor_Kinase"/>
</dbReference>
<feature type="compositionally biased region" description="Polar residues" evidence="1">
    <location>
        <begin position="900"/>
        <end position="911"/>
    </location>
</feature>
<dbReference type="InterPro" id="IPR029063">
    <property type="entry name" value="SAM-dependent_MTases_sf"/>
</dbReference>
<dbReference type="Pfam" id="PF03781">
    <property type="entry name" value="FGE-sulfatase"/>
    <property type="match status" value="1"/>
</dbReference>
<organism evidence="3">
    <name type="scientific">Chromera velia CCMP2878</name>
    <dbReference type="NCBI Taxonomy" id="1169474"/>
    <lineage>
        <taxon>Eukaryota</taxon>
        <taxon>Sar</taxon>
        <taxon>Alveolata</taxon>
        <taxon>Colpodellida</taxon>
        <taxon>Chromeraceae</taxon>
        <taxon>Chromera</taxon>
    </lineage>
</organism>
<evidence type="ECO:0000256" key="1">
    <source>
        <dbReference type="SAM" id="MobiDB-lite"/>
    </source>
</evidence>
<dbReference type="EMBL" id="CDMZ01000187">
    <property type="protein sequence ID" value="CEM08728.1"/>
    <property type="molecule type" value="Genomic_DNA"/>
</dbReference>
<dbReference type="PANTHER" id="PTHR23150">
    <property type="entry name" value="SULFATASE MODIFYING FACTOR 1, 2"/>
    <property type="match status" value="1"/>
</dbReference>
<dbReference type="GO" id="GO:0120147">
    <property type="term" value="F:formylglycine-generating oxidase activity"/>
    <property type="evidence" value="ECO:0007669"/>
    <property type="project" value="TreeGrafter"/>
</dbReference>
<dbReference type="InterPro" id="IPR005532">
    <property type="entry name" value="SUMF_dom"/>
</dbReference>
<feature type="compositionally biased region" description="Basic and acidic residues" evidence="1">
    <location>
        <begin position="352"/>
        <end position="365"/>
    </location>
</feature>
<feature type="region of interest" description="Disordered" evidence="1">
    <location>
        <begin position="241"/>
        <end position="260"/>
    </location>
</feature>
<dbReference type="InterPro" id="IPR016187">
    <property type="entry name" value="CTDL_fold"/>
</dbReference>
<dbReference type="Gene3D" id="3.90.1580.10">
    <property type="entry name" value="paralog of FGE (formylglycine-generating enzyme)"/>
    <property type="match status" value="1"/>
</dbReference>
<protein>
    <recommendedName>
        <fullName evidence="2">Sulfatase-modifying factor enzyme-like domain-containing protein</fullName>
    </recommendedName>
</protein>
<reference evidence="3" key="1">
    <citation type="submission" date="2014-11" db="EMBL/GenBank/DDBJ databases">
        <authorList>
            <person name="Otto D Thomas"/>
            <person name="Naeem Raeece"/>
        </authorList>
    </citation>
    <scope>NUCLEOTIDE SEQUENCE</scope>
</reference>
<dbReference type="VEuPathDB" id="CryptoDB:Cvel_2930"/>
<accession>A0A0G4F7R0</accession>
<dbReference type="NCBIfam" id="TIGR04344">
    <property type="entry name" value="ovoA_Nterm"/>
    <property type="match status" value="1"/>
</dbReference>
<feature type="region of interest" description="Disordered" evidence="1">
    <location>
        <begin position="428"/>
        <end position="447"/>
    </location>
</feature>
<feature type="compositionally biased region" description="Basic and acidic residues" evidence="1">
    <location>
        <begin position="881"/>
        <end position="897"/>
    </location>
</feature>
<feature type="region of interest" description="Disordered" evidence="1">
    <location>
        <begin position="844"/>
        <end position="935"/>
    </location>
</feature>
<dbReference type="PANTHER" id="PTHR23150:SF26">
    <property type="entry name" value="GENERIC METHYLTRANSFERASE"/>
    <property type="match status" value="1"/>
</dbReference>
<feature type="compositionally biased region" description="Basic and acidic residues" evidence="1">
    <location>
        <begin position="845"/>
        <end position="861"/>
    </location>
</feature>
<dbReference type="SUPFAM" id="SSF53335">
    <property type="entry name" value="S-adenosyl-L-methionine-dependent methyltransferases"/>
    <property type="match status" value="1"/>
</dbReference>
<feature type="region of interest" description="Disordered" evidence="1">
    <location>
        <begin position="999"/>
        <end position="1029"/>
    </location>
</feature>
<proteinExistence type="predicted"/>
<evidence type="ECO:0000313" key="3">
    <source>
        <dbReference type="EMBL" id="CEM08728.1"/>
    </source>
</evidence>
<dbReference type="InterPro" id="IPR027577">
    <property type="entry name" value="OvoA_Nterm"/>
</dbReference>
<evidence type="ECO:0000259" key="2">
    <source>
        <dbReference type="Pfam" id="PF03781"/>
    </source>
</evidence>